<organism evidence="7 8">
    <name type="scientific">Natronincola ferrireducens</name>
    <dbReference type="NCBI Taxonomy" id="393762"/>
    <lineage>
        <taxon>Bacteria</taxon>
        <taxon>Bacillati</taxon>
        <taxon>Bacillota</taxon>
        <taxon>Clostridia</taxon>
        <taxon>Peptostreptococcales</taxon>
        <taxon>Natronincolaceae</taxon>
        <taxon>Natronincola</taxon>
    </lineage>
</organism>
<name>A0A1G9EHD3_9FIRM</name>
<dbReference type="InterPro" id="IPR052730">
    <property type="entry name" value="Sugar_ABC_transporter"/>
</dbReference>
<feature type="transmembrane region" description="Helical" evidence="5">
    <location>
        <begin position="104"/>
        <end position="125"/>
    </location>
</feature>
<reference evidence="7 8" key="1">
    <citation type="submission" date="2016-10" db="EMBL/GenBank/DDBJ databases">
        <authorList>
            <person name="de Groot N.N."/>
        </authorList>
    </citation>
    <scope>NUCLEOTIDE SEQUENCE [LARGE SCALE GENOMIC DNA]</scope>
    <source>
        <strain evidence="7 8">DSM 18346</strain>
    </source>
</reference>
<evidence type="ECO:0000313" key="8">
    <source>
        <dbReference type="Proteomes" id="UP000198718"/>
    </source>
</evidence>
<dbReference type="GO" id="GO:0055085">
    <property type="term" value="P:transmembrane transport"/>
    <property type="evidence" value="ECO:0007669"/>
    <property type="project" value="InterPro"/>
</dbReference>
<comment type="subcellular location">
    <subcellularLocation>
        <location evidence="5">Cell membrane</location>
        <topology evidence="5">Multi-pass membrane protein</topology>
    </subcellularLocation>
    <subcellularLocation>
        <location evidence="1">Membrane</location>
        <topology evidence="1">Multi-pass membrane protein</topology>
    </subcellularLocation>
</comment>
<gene>
    <name evidence="7" type="ORF">SAMN05660472_01971</name>
</gene>
<keyword evidence="8" id="KW-1185">Reference proteome</keyword>
<dbReference type="AlphaFoldDB" id="A0A1G9EHD3"/>
<protein>
    <submittedName>
        <fullName evidence="7">Putative spermidine/putrescine transport system permease protein</fullName>
    </submittedName>
</protein>
<keyword evidence="5" id="KW-0813">Transport</keyword>
<dbReference type="STRING" id="393762.SAMN05660472_01971"/>
<dbReference type="PANTHER" id="PTHR43759">
    <property type="entry name" value="TREHALOSE TRANSPORT SYSTEM PERMEASE PROTEIN SUGA"/>
    <property type="match status" value="1"/>
</dbReference>
<feature type="transmembrane region" description="Helical" evidence="5">
    <location>
        <begin position="69"/>
        <end position="92"/>
    </location>
</feature>
<evidence type="ECO:0000256" key="1">
    <source>
        <dbReference type="ARBA" id="ARBA00004141"/>
    </source>
</evidence>
<feature type="transmembrane region" description="Helical" evidence="5">
    <location>
        <begin position="157"/>
        <end position="179"/>
    </location>
</feature>
<dbReference type="InterPro" id="IPR000515">
    <property type="entry name" value="MetI-like"/>
</dbReference>
<keyword evidence="3 5" id="KW-1133">Transmembrane helix</keyword>
<accession>A0A1G9EHD3</accession>
<evidence type="ECO:0000256" key="5">
    <source>
        <dbReference type="RuleBase" id="RU363032"/>
    </source>
</evidence>
<dbReference type="InterPro" id="IPR035906">
    <property type="entry name" value="MetI-like_sf"/>
</dbReference>
<evidence type="ECO:0000259" key="6">
    <source>
        <dbReference type="PROSITE" id="PS50928"/>
    </source>
</evidence>
<sequence length="291" mass="32934">MKKKLNHKLKPYLMLMPAMIIILGIFVAGLTLGLLQSLGYFPAVGLREITLKYYKEVIMDEGFLSSLKFSLWIAFMSSLLSVVIGVLLAYSIVVSKYKKGLEEIVYKLPIIVPHAVAALLIYTLLSQSGILPRFLYSVGIIQEQFQFPALLFDRNGIGIIFAYVWKGTPFIAMVVYTVLSNINEKLQDVAMNLGANKRQVFLHVLLPLIMPSVLSSFIIIFAFSFGAFEVPYLLGPTNPRALPVKAFIEYTHPDWTNRPYTMTINMILTALSLLFIWIYHKTVKYISKYDG</sequence>
<dbReference type="SUPFAM" id="SSF161098">
    <property type="entry name" value="MetI-like"/>
    <property type="match status" value="1"/>
</dbReference>
<keyword evidence="4 5" id="KW-0472">Membrane</keyword>
<comment type="similarity">
    <text evidence="5">Belongs to the binding-protein-dependent transport system permease family.</text>
</comment>
<dbReference type="GO" id="GO:0005886">
    <property type="term" value="C:plasma membrane"/>
    <property type="evidence" value="ECO:0007669"/>
    <property type="project" value="UniProtKB-SubCell"/>
</dbReference>
<dbReference type="RefSeq" id="WP_330386502.1">
    <property type="nucleotide sequence ID" value="NZ_FNFP01000003.1"/>
</dbReference>
<dbReference type="Gene3D" id="1.10.3720.10">
    <property type="entry name" value="MetI-like"/>
    <property type="match status" value="1"/>
</dbReference>
<evidence type="ECO:0000256" key="2">
    <source>
        <dbReference type="ARBA" id="ARBA00022692"/>
    </source>
</evidence>
<dbReference type="Pfam" id="PF00528">
    <property type="entry name" value="BPD_transp_1"/>
    <property type="match status" value="1"/>
</dbReference>
<evidence type="ECO:0000256" key="4">
    <source>
        <dbReference type="ARBA" id="ARBA00023136"/>
    </source>
</evidence>
<keyword evidence="2 5" id="KW-0812">Transmembrane</keyword>
<evidence type="ECO:0000313" key="7">
    <source>
        <dbReference type="EMBL" id="SDK75498.1"/>
    </source>
</evidence>
<dbReference type="CDD" id="cd06261">
    <property type="entry name" value="TM_PBP2"/>
    <property type="match status" value="1"/>
</dbReference>
<dbReference type="PROSITE" id="PS50928">
    <property type="entry name" value="ABC_TM1"/>
    <property type="match status" value="1"/>
</dbReference>
<dbReference type="PANTHER" id="PTHR43759:SF1">
    <property type="entry name" value="GLUCOSE IMPORT SYSTEM PERMEASE PROTEIN GLCT"/>
    <property type="match status" value="1"/>
</dbReference>
<dbReference type="Proteomes" id="UP000198718">
    <property type="component" value="Unassembled WGS sequence"/>
</dbReference>
<dbReference type="EMBL" id="FNFP01000003">
    <property type="protein sequence ID" value="SDK75498.1"/>
    <property type="molecule type" value="Genomic_DNA"/>
</dbReference>
<proteinExistence type="inferred from homology"/>
<feature type="domain" description="ABC transmembrane type-1" evidence="6">
    <location>
        <begin position="67"/>
        <end position="279"/>
    </location>
</feature>
<feature type="transmembrane region" description="Helical" evidence="5">
    <location>
        <begin position="200"/>
        <end position="228"/>
    </location>
</feature>
<feature type="transmembrane region" description="Helical" evidence="5">
    <location>
        <begin position="260"/>
        <end position="279"/>
    </location>
</feature>
<evidence type="ECO:0000256" key="3">
    <source>
        <dbReference type="ARBA" id="ARBA00022989"/>
    </source>
</evidence>
<feature type="transmembrane region" description="Helical" evidence="5">
    <location>
        <begin position="12"/>
        <end position="35"/>
    </location>
</feature>